<accession>A0AAE3CL04</accession>
<comment type="function">
    <text evidence="7">Modifies, by uridylylation and deuridylylation, the PII regulatory proteins (GlnB and homologs), in response to the nitrogen status of the cell that GlnD senses through the glutamine level. Under low glutamine levels, catalyzes the conversion of the PII proteins and UTP to PII-UMP and PPi, while under higher glutamine levels, GlnD hydrolyzes PII-UMP to PII and UMP (deuridylylation). Thus, controls uridylylation state and activity of the PII proteins, and plays an important role in the regulation of nitrogen metabolism.</text>
</comment>
<dbReference type="InterPro" id="IPR010043">
    <property type="entry name" value="UTase/UR"/>
</dbReference>
<dbReference type="PANTHER" id="PTHR47320">
    <property type="entry name" value="BIFUNCTIONAL URIDYLYLTRANSFERASE/URIDYLYL-REMOVING ENZYME"/>
    <property type="match status" value="1"/>
</dbReference>
<dbReference type="InterPro" id="IPR006674">
    <property type="entry name" value="HD_domain"/>
</dbReference>
<name>A0AAE3CL04_9PROT</name>
<dbReference type="InterPro" id="IPR002912">
    <property type="entry name" value="ACT_dom"/>
</dbReference>
<keyword evidence="2 7" id="KW-0548">Nucleotidyltransferase</keyword>
<dbReference type="PROSITE" id="PS51671">
    <property type="entry name" value="ACT"/>
    <property type="match status" value="2"/>
</dbReference>
<dbReference type="SUPFAM" id="SSF109604">
    <property type="entry name" value="HD-domain/PDEase-like"/>
    <property type="match status" value="1"/>
</dbReference>
<comment type="similarity">
    <text evidence="7">Belongs to the GlnD family.</text>
</comment>
<dbReference type="HAMAP" id="MF_00277">
    <property type="entry name" value="PII_uridylyl_transf"/>
    <property type="match status" value="1"/>
</dbReference>
<comment type="caution">
    <text evidence="10">The sequence shown here is derived from an EMBL/GenBank/DDBJ whole genome shotgun (WGS) entry which is preliminary data.</text>
</comment>
<evidence type="ECO:0000256" key="5">
    <source>
        <dbReference type="ARBA" id="ARBA00022842"/>
    </source>
</evidence>
<evidence type="ECO:0000256" key="6">
    <source>
        <dbReference type="ARBA" id="ARBA00023268"/>
    </source>
</evidence>
<dbReference type="PANTHER" id="PTHR47320:SF1">
    <property type="entry name" value="BIFUNCTIONAL URIDYLYLTRANSFERASE_URIDYLYL-REMOVING ENZYME"/>
    <property type="match status" value="1"/>
</dbReference>
<dbReference type="CDD" id="cd00077">
    <property type="entry name" value="HDc"/>
    <property type="match status" value="1"/>
</dbReference>
<dbReference type="AlphaFoldDB" id="A0AAE3CL04"/>
<keyword evidence="5 7" id="KW-0460">Magnesium</keyword>
<keyword evidence="3" id="KW-0677">Repeat</keyword>
<comment type="caution">
    <text evidence="7">Lacks conserved residue(s) required for the propagation of feature annotation.</text>
</comment>
<dbReference type="SUPFAM" id="SSF81593">
    <property type="entry name" value="Nucleotidyltransferase substrate binding subunit/domain"/>
    <property type="match status" value="1"/>
</dbReference>
<dbReference type="Pfam" id="PF08335">
    <property type="entry name" value="GlnD_UR_UTase"/>
    <property type="match status" value="1"/>
</dbReference>
<dbReference type="GO" id="GO:0006808">
    <property type="term" value="P:regulation of nitrogen utilization"/>
    <property type="evidence" value="ECO:0007669"/>
    <property type="project" value="UniProtKB-UniRule"/>
</dbReference>
<feature type="domain" description="ACT" evidence="8">
    <location>
        <begin position="646"/>
        <end position="723"/>
    </location>
</feature>
<reference evidence="10" key="1">
    <citation type="journal article" date="2021" name="ISME J.">
        <title>Genomic evolution of the class Acidithiobacillia: deep-branching Proteobacteria living in extreme acidic conditions.</title>
        <authorList>
            <person name="Moya-Beltran A."/>
            <person name="Beard S."/>
            <person name="Rojas-Villalobos C."/>
            <person name="Issotta F."/>
            <person name="Gallardo Y."/>
            <person name="Ulloa R."/>
            <person name="Giaveno A."/>
            <person name="Degli Esposti M."/>
            <person name="Johnson D.B."/>
            <person name="Quatrini R."/>
        </authorList>
    </citation>
    <scope>NUCLEOTIDE SEQUENCE</scope>
    <source>
        <strain evidence="10">VAN18-1</strain>
    </source>
</reference>
<comment type="cofactor">
    <cofactor evidence="7">
        <name>Mg(2+)</name>
        <dbReference type="ChEBI" id="CHEBI:18420"/>
    </cofactor>
</comment>
<dbReference type="InterPro" id="IPR003607">
    <property type="entry name" value="HD/PDEase_dom"/>
</dbReference>
<comment type="domain">
    <text evidence="7">Has four distinct domains: an N-terminal nucleotidyltransferase (NT) domain responsible for UTase activity, a central HD domain that encodes UR activity, and two C-terminal ACT domains that seem to have a role in glutamine sensing.</text>
</comment>
<evidence type="ECO:0000313" key="11">
    <source>
        <dbReference type="Proteomes" id="UP001197378"/>
    </source>
</evidence>
<dbReference type="EC" id="2.7.7.59" evidence="7"/>
<proteinExistence type="inferred from homology"/>
<dbReference type="Pfam" id="PF01966">
    <property type="entry name" value="HD"/>
    <property type="match status" value="1"/>
</dbReference>
<comment type="catalytic activity">
    <reaction evidence="7">
        <text>[protein-PII]-L-tyrosine + UTP = [protein-PII]-uridylyl-L-tyrosine + diphosphate</text>
        <dbReference type="Rhea" id="RHEA:13673"/>
        <dbReference type="Rhea" id="RHEA-COMP:12147"/>
        <dbReference type="Rhea" id="RHEA-COMP:12148"/>
        <dbReference type="ChEBI" id="CHEBI:33019"/>
        <dbReference type="ChEBI" id="CHEBI:46398"/>
        <dbReference type="ChEBI" id="CHEBI:46858"/>
        <dbReference type="ChEBI" id="CHEBI:90602"/>
        <dbReference type="EC" id="2.7.7.59"/>
    </reaction>
</comment>
<dbReference type="RefSeq" id="WP_215873250.1">
    <property type="nucleotide sequence ID" value="NZ_JAAXYO010000196.1"/>
</dbReference>
<feature type="domain" description="ACT" evidence="8">
    <location>
        <begin position="757"/>
        <end position="835"/>
    </location>
</feature>
<dbReference type="SUPFAM" id="SSF55021">
    <property type="entry name" value="ACT-like"/>
    <property type="match status" value="2"/>
</dbReference>
<evidence type="ECO:0000259" key="9">
    <source>
        <dbReference type="PROSITE" id="PS51831"/>
    </source>
</evidence>
<dbReference type="Proteomes" id="UP001197378">
    <property type="component" value="Unassembled WGS sequence"/>
</dbReference>
<comment type="activity regulation">
    <text evidence="7">Uridylyltransferase (UTase) activity is inhibited by glutamine, while glutamine activates uridylyl-removing (UR) activity.</text>
</comment>
<feature type="domain" description="HD" evidence="9">
    <location>
        <begin position="413"/>
        <end position="525"/>
    </location>
</feature>
<organism evidence="10 11">
    <name type="scientific">Igneacidithiobacillus copahuensis</name>
    <dbReference type="NCBI Taxonomy" id="2724909"/>
    <lineage>
        <taxon>Bacteria</taxon>
        <taxon>Pseudomonadati</taxon>
        <taxon>Pseudomonadota</taxon>
        <taxon>Acidithiobacillia</taxon>
        <taxon>Acidithiobacillales</taxon>
        <taxon>Acidithiobacillaceae</taxon>
        <taxon>Igneacidithiobacillus</taxon>
    </lineage>
</organism>
<dbReference type="InterPro" id="IPR045865">
    <property type="entry name" value="ACT-like_dom_sf"/>
</dbReference>
<dbReference type="PROSITE" id="PS51831">
    <property type="entry name" value="HD"/>
    <property type="match status" value="1"/>
</dbReference>
<keyword evidence="6 7" id="KW-0511">Multifunctional enzyme</keyword>
<dbReference type="GO" id="GO:0008081">
    <property type="term" value="F:phosphoric diester hydrolase activity"/>
    <property type="evidence" value="ECO:0007669"/>
    <property type="project" value="UniProtKB-UniRule"/>
</dbReference>
<evidence type="ECO:0000256" key="1">
    <source>
        <dbReference type="ARBA" id="ARBA00022679"/>
    </source>
</evidence>
<comment type="catalytic activity">
    <reaction evidence="7">
        <text>[protein-PII]-uridylyl-L-tyrosine + H2O = [protein-PII]-L-tyrosine + UMP + H(+)</text>
        <dbReference type="Rhea" id="RHEA:48600"/>
        <dbReference type="Rhea" id="RHEA-COMP:12147"/>
        <dbReference type="Rhea" id="RHEA-COMP:12148"/>
        <dbReference type="ChEBI" id="CHEBI:15377"/>
        <dbReference type="ChEBI" id="CHEBI:15378"/>
        <dbReference type="ChEBI" id="CHEBI:46858"/>
        <dbReference type="ChEBI" id="CHEBI:57865"/>
        <dbReference type="ChEBI" id="CHEBI:90602"/>
    </reaction>
</comment>
<keyword evidence="1 7" id="KW-0808">Transferase</keyword>
<dbReference type="InterPro" id="IPR043519">
    <property type="entry name" value="NT_sf"/>
</dbReference>
<dbReference type="InterPro" id="IPR013546">
    <property type="entry name" value="PII_UdlTrfase/GS_AdlTrfase"/>
</dbReference>
<dbReference type="CDD" id="cd04900">
    <property type="entry name" value="ACT_UUR-like_1"/>
    <property type="match status" value="1"/>
</dbReference>
<dbReference type="EC" id="3.1.4.-" evidence="7"/>
<evidence type="ECO:0000313" key="10">
    <source>
        <dbReference type="EMBL" id="MBU2789334.1"/>
    </source>
</evidence>
<dbReference type="SMART" id="SM00471">
    <property type="entry name" value="HDc"/>
    <property type="match status" value="1"/>
</dbReference>
<dbReference type="GO" id="GO:0008773">
    <property type="term" value="F:[protein-PII] uridylyltransferase activity"/>
    <property type="evidence" value="ECO:0007669"/>
    <property type="project" value="UniProtKB-UniRule"/>
</dbReference>
<evidence type="ECO:0000256" key="3">
    <source>
        <dbReference type="ARBA" id="ARBA00022737"/>
    </source>
</evidence>
<keyword evidence="4 7" id="KW-0378">Hydrolase</keyword>
<dbReference type="CDD" id="cd04899">
    <property type="entry name" value="ACT_ACR-UUR-like_2"/>
    <property type="match status" value="1"/>
</dbReference>
<sequence>MASDSESVPLPAAAALPSPFPAMGSTTQRLRRFARETDALLQTLWHQFEPPAGLSLIAVGGYGRGVLFPFSDLDLLLLRAPDCAAEDFVRQLLTSLWDQGRQVGASLRTIDESLEAARDDLTVATTLLECRFLAGDAELWQDLQAQLQNNPPWSINAFFAAKVAEQEARHRRFRDTAYHLEPQIKDGPGGLRDVHQLLWFAGRVWQRPELAMFKRVDILDAADLRQLRAAERFIAQVRVAMHLRSGRAEDRLRLELQEAIAKDLGFSAKRGRSAAERLMQRLYQSFAEIQSLAAIVEEAIAHYLATGESPDSSVDAEESPSALLRHWGQRASVAADLPAQMLRAARRQKRDWKPQLFSDPAFRLAFLRAIIEPVRASRMLNWLHRAGILGRILPAFQRVSGLIQHDLFHAYTVDQHTLFLIDQLAELWRDEETGSIRRARREIDQPAYLILAGLFHDIGKGRGGDHSRIGAREWRSFARRLQLPESERALVAWLVEGHLQMSSISQRRDLDDPEIIRQFALWAGTRKRLAHLFLLTVADMRATNPELWNDWKASLLYKLYERADAFLASDTAPDDRLETARQRIEILGRDFPSMQRERLERLWRALPVGYFLRYDSEELLWQARQILQRDEEYHVAIRRHPHQGEQIFLFGPDRPGLFQDIAALLDRHSLAVLEARIDTSDNGLVLDTFHVLDETRAFQRSAAAHDELATELRNMLHLGVISQPHFGLRHRDARHRFFAGIPLQLHLDNDALPDDTLLEVQACDQMGLLYTVGAVIAGLGFSVVAAKVSTFGERVEDTFFIRNEQGEKLRRRERQLLLATLEQRLNDKFPSERAKVH</sequence>
<evidence type="ECO:0000256" key="2">
    <source>
        <dbReference type="ARBA" id="ARBA00022695"/>
    </source>
</evidence>
<feature type="region of interest" description="Uridylyltransferase" evidence="7">
    <location>
        <begin position="1"/>
        <end position="302"/>
    </location>
</feature>
<dbReference type="Gene3D" id="1.10.3090.10">
    <property type="entry name" value="cca-adding enzyme, domain 2"/>
    <property type="match status" value="1"/>
</dbReference>
<evidence type="ECO:0000259" key="8">
    <source>
        <dbReference type="PROSITE" id="PS51671"/>
    </source>
</evidence>
<evidence type="ECO:0000256" key="7">
    <source>
        <dbReference type="HAMAP-Rule" id="MF_00277"/>
    </source>
</evidence>
<evidence type="ECO:0000256" key="4">
    <source>
        <dbReference type="ARBA" id="ARBA00022801"/>
    </source>
</evidence>
<dbReference type="PIRSF" id="PIRSF006288">
    <property type="entry name" value="PII_uridyltransf"/>
    <property type="match status" value="1"/>
</dbReference>
<dbReference type="CDD" id="cd05401">
    <property type="entry name" value="NT_GlnE_GlnD_like"/>
    <property type="match status" value="1"/>
</dbReference>
<gene>
    <name evidence="7" type="primary">glnD</name>
    <name evidence="10" type="ORF">HFQ13_14180</name>
</gene>
<protein>
    <recommendedName>
        <fullName evidence="7">Bifunctional uridylyltransferase/uridylyl-removing enzyme</fullName>
        <shortName evidence="7">UTase/UR</shortName>
    </recommendedName>
    <alternativeName>
        <fullName evidence="7">Bifunctional [protein-PII] modification enzyme</fullName>
    </alternativeName>
    <alternativeName>
        <fullName evidence="7">Bifunctional nitrogen sensor protein</fullName>
    </alternativeName>
    <domain>
        <recommendedName>
            <fullName evidence="7">[Protein-PII] uridylyltransferase</fullName>
            <shortName evidence="7">PII uridylyltransferase</shortName>
            <shortName evidence="7">UTase</shortName>
            <ecNumber evidence="7">2.7.7.59</ecNumber>
        </recommendedName>
    </domain>
    <domain>
        <recommendedName>
            <fullName evidence="7">[Protein-PII]-UMP uridylyl-removing enzyme</fullName>
            <shortName evidence="7">UR</shortName>
            <ecNumber evidence="7">3.1.4.-</ecNumber>
        </recommendedName>
    </domain>
</protein>
<dbReference type="EMBL" id="JAAXYO010000196">
    <property type="protein sequence ID" value="MBU2789334.1"/>
    <property type="molecule type" value="Genomic_DNA"/>
</dbReference>
<dbReference type="SUPFAM" id="SSF81301">
    <property type="entry name" value="Nucleotidyltransferase"/>
    <property type="match status" value="1"/>
</dbReference>
<keyword evidence="11" id="KW-1185">Reference proteome</keyword>